<feature type="transmembrane region" description="Helical" evidence="1">
    <location>
        <begin position="12"/>
        <end position="32"/>
    </location>
</feature>
<proteinExistence type="predicted"/>
<organism evidence="3 4">
    <name type="scientific">Glaciihabitans tibetensis</name>
    <dbReference type="NCBI Taxonomy" id="1266600"/>
    <lineage>
        <taxon>Bacteria</taxon>
        <taxon>Bacillati</taxon>
        <taxon>Actinomycetota</taxon>
        <taxon>Actinomycetes</taxon>
        <taxon>Micrococcales</taxon>
        <taxon>Microbacteriaceae</taxon>
        <taxon>Glaciihabitans</taxon>
    </lineage>
</organism>
<dbReference type="GO" id="GO:0016020">
    <property type="term" value="C:membrane"/>
    <property type="evidence" value="ECO:0007669"/>
    <property type="project" value="TreeGrafter"/>
</dbReference>
<feature type="transmembrane region" description="Helical" evidence="1">
    <location>
        <begin position="164"/>
        <end position="181"/>
    </location>
</feature>
<feature type="transmembrane region" description="Helical" evidence="1">
    <location>
        <begin position="219"/>
        <end position="243"/>
    </location>
</feature>
<dbReference type="InterPro" id="IPR002656">
    <property type="entry name" value="Acyl_transf_3_dom"/>
</dbReference>
<feature type="transmembrane region" description="Helical" evidence="1">
    <location>
        <begin position="47"/>
        <end position="68"/>
    </location>
</feature>
<dbReference type="Proteomes" id="UP000237983">
    <property type="component" value="Unassembled WGS sequence"/>
</dbReference>
<keyword evidence="1" id="KW-0472">Membrane</keyword>
<evidence type="ECO:0000313" key="4">
    <source>
        <dbReference type="Proteomes" id="UP000237983"/>
    </source>
</evidence>
<feature type="transmembrane region" description="Helical" evidence="1">
    <location>
        <begin position="135"/>
        <end position="157"/>
    </location>
</feature>
<accession>A0A2T0VI88</accession>
<name>A0A2T0VI88_9MICO</name>
<gene>
    <name evidence="3" type="ORF">B0I08_10171</name>
</gene>
<sequence>MSRHTRGTGRRINSIQVARGLAALAVVAFHALATQPKYFGADVLPDFFSGGMVGIDLFFVISGFVMVLTTRGRHGAVREVGVFAWNRAFRIYPTYWVYALMLIPVVMFLPGFVNSSQGGNVDIVGSLLLLPGETLPILLVAWTLTLELWFYIVFAVILALPERFLIPALGAWALVLVLLNWNGPQALHPLLQVPANSMAIEFIFGGVAAILFRHVNRYIAIAAGALGVAVLLTLGTASIIDIYSGPDLVRPLTVGLGFGLVVLGVTAFEQHGGIGVFSKLRVLGDMSYSVYLSHVLVLAVTGRVWLAIAGPLWMNPLVTALWWVATLVAVLGVGYASYRLIERPTQAFAKKWRLRVFSPVAPEPKSVVHT</sequence>
<reference evidence="3 4" key="1">
    <citation type="submission" date="2018-03" db="EMBL/GenBank/DDBJ databases">
        <title>Genomic Encyclopedia of Type Strains, Phase III (KMG-III): the genomes of soil and plant-associated and newly described type strains.</title>
        <authorList>
            <person name="Whitman W."/>
        </authorList>
    </citation>
    <scope>NUCLEOTIDE SEQUENCE [LARGE SCALE GENOMIC DNA]</scope>
    <source>
        <strain evidence="3 4">CGMCC 1.12484</strain>
    </source>
</reference>
<feature type="transmembrane region" description="Helical" evidence="1">
    <location>
        <begin position="193"/>
        <end position="212"/>
    </location>
</feature>
<keyword evidence="1" id="KW-0812">Transmembrane</keyword>
<dbReference type="RefSeq" id="WP_181243095.1">
    <property type="nucleotide sequence ID" value="NZ_PVTL01000001.1"/>
</dbReference>
<dbReference type="AlphaFoldDB" id="A0A2T0VI88"/>
<dbReference type="Pfam" id="PF01757">
    <property type="entry name" value="Acyl_transf_3"/>
    <property type="match status" value="1"/>
</dbReference>
<dbReference type="PANTHER" id="PTHR23028">
    <property type="entry name" value="ACETYLTRANSFERASE"/>
    <property type="match status" value="1"/>
</dbReference>
<feature type="transmembrane region" description="Helical" evidence="1">
    <location>
        <begin position="249"/>
        <end position="268"/>
    </location>
</feature>
<protein>
    <submittedName>
        <fullName evidence="3">Peptidoglycan/LPS O-acetylase OafA/YrhL</fullName>
    </submittedName>
</protein>
<dbReference type="EMBL" id="PVTL01000001">
    <property type="protein sequence ID" value="PRY69949.1"/>
    <property type="molecule type" value="Genomic_DNA"/>
</dbReference>
<feature type="domain" description="Acyltransferase 3" evidence="2">
    <location>
        <begin position="13"/>
        <end position="338"/>
    </location>
</feature>
<evidence type="ECO:0000313" key="3">
    <source>
        <dbReference type="EMBL" id="PRY69949.1"/>
    </source>
</evidence>
<comment type="caution">
    <text evidence="3">The sequence shown here is derived from an EMBL/GenBank/DDBJ whole genome shotgun (WGS) entry which is preliminary data.</text>
</comment>
<keyword evidence="1" id="KW-1133">Transmembrane helix</keyword>
<feature type="transmembrane region" description="Helical" evidence="1">
    <location>
        <begin position="95"/>
        <end position="115"/>
    </location>
</feature>
<evidence type="ECO:0000256" key="1">
    <source>
        <dbReference type="SAM" id="Phobius"/>
    </source>
</evidence>
<dbReference type="InterPro" id="IPR050879">
    <property type="entry name" value="Acyltransferase_3"/>
</dbReference>
<keyword evidence="4" id="KW-1185">Reference proteome</keyword>
<feature type="transmembrane region" description="Helical" evidence="1">
    <location>
        <begin position="288"/>
        <end position="308"/>
    </location>
</feature>
<dbReference type="PANTHER" id="PTHR23028:SF131">
    <property type="entry name" value="BLR2367 PROTEIN"/>
    <property type="match status" value="1"/>
</dbReference>
<evidence type="ECO:0000259" key="2">
    <source>
        <dbReference type="Pfam" id="PF01757"/>
    </source>
</evidence>
<dbReference type="GO" id="GO:0000271">
    <property type="term" value="P:polysaccharide biosynthetic process"/>
    <property type="evidence" value="ECO:0007669"/>
    <property type="project" value="TreeGrafter"/>
</dbReference>
<feature type="transmembrane region" description="Helical" evidence="1">
    <location>
        <begin position="320"/>
        <end position="341"/>
    </location>
</feature>
<dbReference type="GO" id="GO:0016747">
    <property type="term" value="F:acyltransferase activity, transferring groups other than amino-acyl groups"/>
    <property type="evidence" value="ECO:0007669"/>
    <property type="project" value="InterPro"/>
</dbReference>